<dbReference type="RefSeq" id="WP_408181939.1">
    <property type="nucleotide sequence ID" value="NZ_JAQQEZ010000058.1"/>
</dbReference>
<comment type="caution">
    <text evidence="4">The sequence shown here is derived from an EMBL/GenBank/DDBJ whole genome shotgun (WGS) entry which is preliminary data.</text>
</comment>
<evidence type="ECO:0000259" key="2">
    <source>
        <dbReference type="Pfam" id="PF03972"/>
    </source>
</evidence>
<dbReference type="Pfam" id="PF19305">
    <property type="entry name" value="MmgE_PrpD_C"/>
    <property type="match status" value="1"/>
</dbReference>
<evidence type="ECO:0000259" key="3">
    <source>
        <dbReference type="Pfam" id="PF19305"/>
    </source>
</evidence>
<dbReference type="InterPro" id="IPR045336">
    <property type="entry name" value="MmgE_PrpD_N"/>
</dbReference>
<dbReference type="InterPro" id="IPR045337">
    <property type="entry name" value="MmgE_PrpD_C"/>
</dbReference>
<sequence length="486" mass="51686">MKSTTSDVAAATQLRTGHTARSVSEQCADWAVELQFDDYPVGLRDAARWRLLDTLGVGLAATALPAAEAMTAATDDLSDSANADVIGRGGRRISAPWAALANGTLFHGLIFDDTHSETIVHPSSVVVAAALAAAQANRASGRDFLSAMMAGSEITCRIGLAAARRFHAAGFQPTAVVGPLGATIAAGKLYGLDARQLANAMGIAGSFVSGIIESWTDGAWAQLLHAGWAAHSGIVAATLGRRGFSGPATVIEGKAGVLCTHTRPSGTPFAFERITEALGERWESARIAFKPFPCGHVIHPFLDALLALHREGLAADQVKRIVCPIADYMIPVVCSPVEQKRRPRTDAQARTSLQYSLAEALHHGRLDARSYKPESLNDPRILALADRVEVKVDDSAPDSRIFKGWVIVHTLDGRALEKVVPSTRGSVDNPMSAAELRDKFFANAALRLSGEEAQRVFDLVFRIDTLASVDELMLACQGDPRESPSG</sequence>
<dbReference type="SUPFAM" id="SSF103378">
    <property type="entry name" value="2-methylcitrate dehydratase PrpD"/>
    <property type="match status" value="1"/>
</dbReference>
<dbReference type="Proteomes" id="UP001629230">
    <property type="component" value="Unassembled WGS sequence"/>
</dbReference>
<comment type="similarity">
    <text evidence="1">Belongs to the PrpD family.</text>
</comment>
<reference evidence="4 5" key="1">
    <citation type="journal article" date="2024" name="Chem. Sci.">
        <title>Discovery of megapolipeptins by genome mining of a Burkholderiales bacteria collection.</title>
        <authorList>
            <person name="Paulo B.S."/>
            <person name="Recchia M.J.J."/>
            <person name="Lee S."/>
            <person name="Fergusson C.H."/>
            <person name="Romanowski S.B."/>
            <person name="Hernandez A."/>
            <person name="Krull N."/>
            <person name="Liu D.Y."/>
            <person name="Cavanagh H."/>
            <person name="Bos A."/>
            <person name="Gray C.A."/>
            <person name="Murphy B.T."/>
            <person name="Linington R.G."/>
            <person name="Eustaquio A.S."/>
        </authorList>
    </citation>
    <scope>NUCLEOTIDE SEQUENCE [LARGE SCALE GENOMIC DNA]</scope>
    <source>
        <strain evidence="4 5">RL17-350-BIC-A</strain>
    </source>
</reference>
<gene>
    <name evidence="4" type="ORF">PQR57_41100</name>
</gene>
<feature type="domain" description="MmgE/PrpD N-terminal" evidence="2">
    <location>
        <begin position="25"/>
        <end position="261"/>
    </location>
</feature>
<proteinExistence type="inferred from homology"/>
<accession>A0ABW9B4Y6</accession>
<evidence type="ECO:0000256" key="1">
    <source>
        <dbReference type="ARBA" id="ARBA00006174"/>
    </source>
</evidence>
<name>A0ABW9B4Y6_9BURK</name>
<evidence type="ECO:0000313" key="4">
    <source>
        <dbReference type="EMBL" id="MFM0007340.1"/>
    </source>
</evidence>
<protein>
    <submittedName>
        <fullName evidence="4">MmgE/PrpD family protein</fullName>
    </submittedName>
</protein>
<dbReference type="Gene3D" id="1.10.4100.10">
    <property type="entry name" value="2-methylcitrate dehydratase PrpD"/>
    <property type="match status" value="1"/>
</dbReference>
<evidence type="ECO:0000313" key="5">
    <source>
        <dbReference type="Proteomes" id="UP001629230"/>
    </source>
</evidence>
<dbReference type="InterPro" id="IPR036148">
    <property type="entry name" value="MmgE/PrpD_sf"/>
</dbReference>
<organism evidence="4 5">
    <name type="scientific">Paraburkholderia dipogonis</name>
    <dbReference type="NCBI Taxonomy" id="1211383"/>
    <lineage>
        <taxon>Bacteria</taxon>
        <taxon>Pseudomonadati</taxon>
        <taxon>Pseudomonadota</taxon>
        <taxon>Betaproteobacteria</taxon>
        <taxon>Burkholderiales</taxon>
        <taxon>Burkholderiaceae</taxon>
        <taxon>Paraburkholderia</taxon>
    </lineage>
</organism>
<dbReference type="InterPro" id="IPR042183">
    <property type="entry name" value="MmgE/PrpD_sf_1"/>
</dbReference>
<feature type="domain" description="MmgE/PrpD C-terminal" evidence="3">
    <location>
        <begin position="292"/>
        <end position="458"/>
    </location>
</feature>
<dbReference type="PANTHER" id="PTHR16943">
    <property type="entry name" value="2-METHYLCITRATE DEHYDRATASE-RELATED"/>
    <property type="match status" value="1"/>
</dbReference>
<dbReference type="Pfam" id="PF03972">
    <property type="entry name" value="MmgE_PrpD_N"/>
    <property type="match status" value="1"/>
</dbReference>
<dbReference type="Gene3D" id="3.30.1330.120">
    <property type="entry name" value="2-methylcitrate dehydratase PrpD"/>
    <property type="match status" value="1"/>
</dbReference>
<dbReference type="InterPro" id="IPR005656">
    <property type="entry name" value="MmgE_PrpD"/>
</dbReference>
<dbReference type="PANTHER" id="PTHR16943:SF8">
    <property type="entry name" value="2-METHYLCITRATE DEHYDRATASE"/>
    <property type="match status" value="1"/>
</dbReference>
<dbReference type="EMBL" id="JAQQEZ010000058">
    <property type="protein sequence ID" value="MFM0007340.1"/>
    <property type="molecule type" value="Genomic_DNA"/>
</dbReference>
<keyword evidence="5" id="KW-1185">Reference proteome</keyword>
<dbReference type="InterPro" id="IPR042188">
    <property type="entry name" value="MmgE/PrpD_sf_2"/>
</dbReference>